<name>A0A318V742_9GAMM</name>
<sequence>MESFKFVDMYFHSQNKIVDIRESELRDINTLFSYLNNLHSLADKMKDKFDIKLANYPEFKVLRILRNYIHHVDDIDELRIYVNLEHNVSPYHLEQMIIPMRVWAESASNFVSKNTVPESHGRYKDKQKFIKKEFDSILDICDCVDVLNDPKAYCTPLLLKCDDEVIELGFDIFKFIYNISNVIADECRKIPELASKNVIKELDDSYCEDNNIPKYDLMLSPGVNCILTTNGFIYPSSINKAI</sequence>
<dbReference type="Proteomes" id="UP000247551">
    <property type="component" value="Unassembled WGS sequence"/>
</dbReference>
<organism evidence="1 2">
    <name type="scientific">Marinomonas alcarazii</name>
    <dbReference type="NCBI Taxonomy" id="491949"/>
    <lineage>
        <taxon>Bacteria</taxon>
        <taxon>Pseudomonadati</taxon>
        <taxon>Pseudomonadota</taxon>
        <taxon>Gammaproteobacteria</taxon>
        <taxon>Oceanospirillales</taxon>
        <taxon>Oceanospirillaceae</taxon>
        <taxon>Marinomonas</taxon>
    </lineage>
</organism>
<keyword evidence="2" id="KW-1185">Reference proteome</keyword>
<gene>
    <name evidence="1" type="ORF">DFP75_102523</name>
</gene>
<dbReference type="RefSeq" id="WP_110573830.1">
    <property type="nucleotide sequence ID" value="NZ_QKLW01000002.1"/>
</dbReference>
<comment type="caution">
    <text evidence="1">The sequence shown here is derived from an EMBL/GenBank/DDBJ whole genome shotgun (WGS) entry which is preliminary data.</text>
</comment>
<protein>
    <submittedName>
        <fullName evidence="1">Uncharacterized protein</fullName>
    </submittedName>
</protein>
<accession>A0A318V742</accession>
<dbReference type="EMBL" id="QKLW01000002">
    <property type="protein sequence ID" value="PYF83427.1"/>
    <property type="molecule type" value="Genomic_DNA"/>
</dbReference>
<dbReference type="AlphaFoldDB" id="A0A318V742"/>
<reference evidence="1 2" key="1">
    <citation type="submission" date="2018-06" db="EMBL/GenBank/DDBJ databases">
        <title>Genomic Encyclopedia of Type Strains, Phase III (KMG-III): the genomes of soil and plant-associated and newly described type strains.</title>
        <authorList>
            <person name="Whitman W."/>
        </authorList>
    </citation>
    <scope>NUCLEOTIDE SEQUENCE [LARGE SCALE GENOMIC DNA]</scope>
    <source>
        <strain evidence="1 2">CECT 7730</strain>
    </source>
</reference>
<proteinExistence type="predicted"/>
<evidence type="ECO:0000313" key="2">
    <source>
        <dbReference type="Proteomes" id="UP000247551"/>
    </source>
</evidence>
<evidence type="ECO:0000313" key="1">
    <source>
        <dbReference type="EMBL" id="PYF83427.1"/>
    </source>
</evidence>